<evidence type="ECO:0000313" key="2">
    <source>
        <dbReference type="Proteomes" id="UP001159427"/>
    </source>
</evidence>
<keyword evidence="2" id="KW-1185">Reference proteome</keyword>
<organism evidence="1 2">
    <name type="scientific">Porites evermanni</name>
    <dbReference type="NCBI Taxonomy" id="104178"/>
    <lineage>
        <taxon>Eukaryota</taxon>
        <taxon>Metazoa</taxon>
        <taxon>Cnidaria</taxon>
        <taxon>Anthozoa</taxon>
        <taxon>Hexacorallia</taxon>
        <taxon>Scleractinia</taxon>
        <taxon>Fungiina</taxon>
        <taxon>Poritidae</taxon>
        <taxon>Porites</taxon>
    </lineage>
</organism>
<dbReference type="Proteomes" id="UP001159427">
    <property type="component" value="Unassembled WGS sequence"/>
</dbReference>
<protein>
    <submittedName>
        <fullName evidence="1">Uncharacterized protein</fullName>
    </submittedName>
</protein>
<accession>A0ABN8MKU7</accession>
<name>A0ABN8MKU7_9CNID</name>
<proteinExistence type="predicted"/>
<sequence>MDRWFDGSVVRWFDGSMDPWFDGLMDRWFGGSLVRWFDGSLVRCCHGTTKELTLLGILPTVGALLGKTELKLFSTQKERGTTDISSHSQTKPFLLFSPSIHCMILTSCNFALVNQFQTSNLKDGAHPIRTGVAAEEVKQRVVQTKGMFATAKRIYTSFSSIRRPSADFVVQQFKEMEKEGLGVLRNTHRSTIFFKKLPEFLIHEEYKLGKHNITVDEYRKLLAEVDEFYDERQRAEVMKPYPWKDDALRYHYIDPEPTVEG</sequence>
<comment type="caution">
    <text evidence="1">The sequence shown here is derived from an EMBL/GenBank/DDBJ whole genome shotgun (WGS) entry which is preliminary data.</text>
</comment>
<dbReference type="EMBL" id="CALNXI010000617">
    <property type="protein sequence ID" value="CAH3030177.1"/>
    <property type="molecule type" value="Genomic_DNA"/>
</dbReference>
<gene>
    <name evidence="1" type="ORF">PEVE_00037519</name>
</gene>
<evidence type="ECO:0000313" key="1">
    <source>
        <dbReference type="EMBL" id="CAH3030177.1"/>
    </source>
</evidence>
<reference evidence="1 2" key="1">
    <citation type="submission" date="2022-05" db="EMBL/GenBank/DDBJ databases">
        <authorList>
            <consortium name="Genoscope - CEA"/>
            <person name="William W."/>
        </authorList>
    </citation>
    <scope>NUCLEOTIDE SEQUENCE [LARGE SCALE GENOMIC DNA]</scope>
</reference>